<organism evidence="1 2">
    <name type="scientific">Dendrobium thyrsiflorum</name>
    <name type="common">Pinecone-like raceme dendrobium</name>
    <name type="synonym">Orchid</name>
    <dbReference type="NCBI Taxonomy" id="117978"/>
    <lineage>
        <taxon>Eukaryota</taxon>
        <taxon>Viridiplantae</taxon>
        <taxon>Streptophyta</taxon>
        <taxon>Embryophyta</taxon>
        <taxon>Tracheophyta</taxon>
        <taxon>Spermatophyta</taxon>
        <taxon>Magnoliopsida</taxon>
        <taxon>Liliopsida</taxon>
        <taxon>Asparagales</taxon>
        <taxon>Orchidaceae</taxon>
        <taxon>Epidendroideae</taxon>
        <taxon>Malaxideae</taxon>
        <taxon>Dendrobiinae</taxon>
        <taxon>Dendrobium</taxon>
    </lineage>
</organism>
<gene>
    <name evidence="1" type="ORF">M5K25_022990</name>
</gene>
<evidence type="ECO:0000313" key="2">
    <source>
        <dbReference type="Proteomes" id="UP001552299"/>
    </source>
</evidence>
<dbReference type="AlphaFoldDB" id="A0ABD0U768"/>
<evidence type="ECO:0000313" key="1">
    <source>
        <dbReference type="EMBL" id="KAL0908493.1"/>
    </source>
</evidence>
<accession>A0ABD0U768</accession>
<sequence>MRRCRASVKLDVAGAFWATPLGLPVVVAGTDPLVAIISWGHTEALAAALVAKEEAWFLVLGLRASPVTLRGAFWKKWQNVSA</sequence>
<dbReference type="Proteomes" id="UP001552299">
    <property type="component" value="Unassembled WGS sequence"/>
</dbReference>
<name>A0ABD0U768_DENTH</name>
<keyword evidence="2" id="KW-1185">Reference proteome</keyword>
<protein>
    <submittedName>
        <fullName evidence="1">Uncharacterized protein</fullName>
    </submittedName>
</protein>
<comment type="caution">
    <text evidence="1">The sequence shown here is derived from an EMBL/GenBank/DDBJ whole genome shotgun (WGS) entry which is preliminary data.</text>
</comment>
<reference evidence="1 2" key="1">
    <citation type="journal article" date="2024" name="Plant Biotechnol. J.">
        <title>Dendrobium thyrsiflorum genome and its molecular insights into genes involved in important horticultural traits.</title>
        <authorList>
            <person name="Chen B."/>
            <person name="Wang J.Y."/>
            <person name="Zheng P.J."/>
            <person name="Li K.L."/>
            <person name="Liang Y.M."/>
            <person name="Chen X.F."/>
            <person name="Zhang C."/>
            <person name="Zhao X."/>
            <person name="He X."/>
            <person name="Zhang G.Q."/>
            <person name="Liu Z.J."/>
            <person name="Xu Q."/>
        </authorList>
    </citation>
    <scope>NUCLEOTIDE SEQUENCE [LARGE SCALE GENOMIC DNA]</scope>
    <source>
        <strain evidence="1">GZMU011</strain>
    </source>
</reference>
<proteinExistence type="predicted"/>
<dbReference type="EMBL" id="JANQDX010000017">
    <property type="protein sequence ID" value="KAL0908493.1"/>
    <property type="molecule type" value="Genomic_DNA"/>
</dbReference>